<evidence type="ECO:0000259" key="1">
    <source>
        <dbReference type="PROSITE" id="PS50181"/>
    </source>
</evidence>
<dbReference type="PROSITE" id="PS50181">
    <property type="entry name" value="FBOX"/>
    <property type="match status" value="1"/>
</dbReference>
<dbReference type="SMART" id="SM00256">
    <property type="entry name" value="FBOX"/>
    <property type="match status" value="1"/>
</dbReference>
<dbReference type="OrthoDB" id="2322499at2759"/>
<feature type="domain" description="F-box" evidence="1">
    <location>
        <begin position="21"/>
        <end position="73"/>
    </location>
</feature>
<dbReference type="Proteomes" id="UP000789759">
    <property type="component" value="Unassembled WGS sequence"/>
</dbReference>
<keyword evidence="3" id="KW-1185">Reference proteome</keyword>
<protein>
    <submittedName>
        <fullName evidence="2">7711_t:CDS:1</fullName>
    </submittedName>
</protein>
<evidence type="ECO:0000313" key="2">
    <source>
        <dbReference type="EMBL" id="CAG8458232.1"/>
    </source>
</evidence>
<organism evidence="2 3">
    <name type="scientific">Cetraspora pellucida</name>
    <dbReference type="NCBI Taxonomy" id="1433469"/>
    <lineage>
        <taxon>Eukaryota</taxon>
        <taxon>Fungi</taxon>
        <taxon>Fungi incertae sedis</taxon>
        <taxon>Mucoromycota</taxon>
        <taxon>Glomeromycotina</taxon>
        <taxon>Glomeromycetes</taxon>
        <taxon>Diversisporales</taxon>
        <taxon>Gigasporaceae</taxon>
        <taxon>Cetraspora</taxon>
    </lineage>
</organism>
<dbReference type="InterPro" id="IPR036047">
    <property type="entry name" value="F-box-like_dom_sf"/>
</dbReference>
<gene>
    <name evidence="2" type="ORF">CPELLU_LOCUS495</name>
</gene>
<dbReference type="AlphaFoldDB" id="A0A9N8YYF3"/>
<dbReference type="InterPro" id="IPR001810">
    <property type="entry name" value="F-box_dom"/>
</dbReference>
<reference evidence="2" key="1">
    <citation type="submission" date="2021-06" db="EMBL/GenBank/DDBJ databases">
        <authorList>
            <person name="Kallberg Y."/>
            <person name="Tangrot J."/>
            <person name="Rosling A."/>
        </authorList>
    </citation>
    <scope>NUCLEOTIDE SEQUENCE</scope>
    <source>
        <strain evidence="2">FL966</strain>
    </source>
</reference>
<name>A0A9N8YYF3_9GLOM</name>
<dbReference type="CDD" id="cd09917">
    <property type="entry name" value="F-box_SF"/>
    <property type="match status" value="1"/>
</dbReference>
<dbReference type="Gene3D" id="1.20.1280.50">
    <property type="match status" value="1"/>
</dbReference>
<sequence>MSLLRRKGCHPGGKRQKQLKPCLFIILPPEMFINVCQYLPPKELLSLARVCKRFNGYLSVETSTTTQEIWRASRTAYLPYLQMSPPEGMTERQYVKLVLERGCQFCDRSKIRKVYWEFFVRSCEDYLLPEYMDDGRLSDDVISGLTYIPSWVRRSYTYMRNSRMCPSSLYWTDHVLKTVQEYQSLPAYPPHIRNDWIKQKREEGIAKMKEVNQRRLDYDRGLRELVHQNSLKKTERSRLIKSKIQTMKAEKNANNCSKYDSLILELCPTYQNHMFMQVRQSPQPFTERSWVLLKKKLLKEYEERRISKRQERQNKEKAWRRDVVFQMRQYDIYQLAKIWLPDSTLENTVEIPPTVNSANSNMDIDVQISSSITSDNSTTLISDIVNSDLSQYTLDSSKKSEIETITDVTAMNISNTDADILSMSIMNIINTDVDSTNDVNIDGVNIGDANTNDINTNDVNSNDINSNDVSVNDVSTDVVNANAVDVNVVDLTVETDKNLDKEVIDLTDESETNNTIANKSEISQDFMSTEDDVIDITNEKNVIDLTNESETSSYGDIKPIYFGVNSEINSINPINSTNSSNSSANSISSYNPSLITLPPISLLSAPPPIQPALDLSYITLPTLYSQPLNDYGLSFSFPSNDTTFFDWNDWIMEDQFSSSYMEDSYDNMQNLLINKYLPWCPSFRNPPFHDSNPYNLWDDDFLMNTLMPKIWTEAKELHKKSNDTITTVQGAVLAGYRESNIFKCKICKLMGANYDESSYLDVRTHLHLGHGVYHIDDEEMIEVCVTFNKGICPDIYNDTKSYLFSIGYNFKLLNDLVKF</sequence>
<proteinExistence type="predicted"/>
<comment type="caution">
    <text evidence="2">The sequence shown here is derived from an EMBL/GenBank/DDBJ whole genome shotgun (WGS) entry which is preliminary data.</text>
</comment>
<dbReference type="EMBL" id="CAJVQA010000142">
    <property type="protein sequence ID" value="CAG8458232.1"/>
    <property type="molecule type" value="Genomic_DNA"/>
</dbReference>
<evidence type="ECO:0000313" key="3">
    <source>
        <dbReference type="Proteomes" id="UP000789759"/>
    </source>
</evidence>
<dbReference type="SUPFAM" id="SSF81383">
    <property type="entry name" value="F-box domain"/>
    <property type="match status" value="1"/>
</dbReference>
<accession>A0A9N8YYF3</accession>
<dbReference type="Pfam" id="PF12937">
    <property type="entry name" value="F-box-like"/>
    <property type="match status" value="1"/>
</dbReference>